<dbReference type="PANTHER" id="PTHR10625:SF17">
    <property type="entry name" value="HISTONE DEACETYLASE 8"/>
    <property type="match status" value="1"/>
</dbReference>
<evidence type="ECO:0000256" key="1">
    <source>
        <dbReference type="ARBA" id="ARBA00001947"/>
    </source>
</evidence>
<dbReference type="PANTHER" id="PTHR10625">
    <property type="entry name" value="HISTONE DEACETYLASE HDAC1-RELATED"/>
    <property type="match status" value="1"/>
</dbReference>
<dbReference type="GO" id="GO:0046872">
    <property type="term" value="F:metal ion binding"/>
    <property type="evidence" value="ECO:0007669"/>
    <property type="project" value="UniProtKB-KW"/>
</dbReference>
<dbReference type="AlphaFoldDB" id="A0AAD8Y8X5"/>
<name>A0AAD8Y8X5_9STRA</name>
<evidence type="ECO:0000313" key="8">
    <source>
        <dbReference type="Proteomes" id="UP001224775"/>
    </source>
</evidence>
<sequence>MSDAVRNYLPVKVISVDSETKSEQNDVDRHNKPRLRRSLIISAFIEKYSHLVQVINAPVSSNCDLVGLYSSVHDVGMIQFLVNSWSKWKAMGPDWDSDCCQPGWKGNIPPPLVPCHAAFRRDGIERVSSNVMGAFGYYCTDSLTPIVESLVTELQEDASIICEAVNLALLRNSVVYAATTHPGHHCNFDNFGGYCYLNNAALCARLMQKRLDDTAGNRRVAIIDIDYHCGNGTASIFYRVPDVFFTSIHCDPEIEYPFNAGYEDQIGEGAGKGATLHVPLAPGATWEDYKPALEKAMNAIMEFDVVGLVVSMGLDTYEGDSVSVRKGGFKLKGNDYVELGKTMGSYMKDNFIPTVFVQEGGYKMDVVGEAAADVLGGFSEGTRKAE</sequence>
<comment type="cofactor">
    <cofactor evidence="1">
        <name>Zn(2+)</name>
        <dbReference type="ChEBI" id="CHEBI:29105"/>
    </cofactor>
</comment>
<dbReference type="Proteomes" id="UP001224775">
    <property type="component" value="Unassembled WGS sequence"/>
</dbReference>
<dbReference type="InterPro" id="IPR023696">
    <property type="entry name" value="Ureohydrolase_dom_sf"/>
</dbReference>
<evidence type="ECO:0000313" key="7">
    <source>
        <dbReference type="EMBL" id="KAK1741692.1"/>
    </source>
</evidence>
<keyword evidence="8" id="KW-1185">Reference proteome</keyword>
<comment type="caution">
    <text evidence="7">The sequence shown here is derived from an EMBL/GenBank/DDBJ whole genome shotgun (WGS) entry which is preliminary data.</text>
</comment>
<reference evidence="7" key="1">
    <citation type="submission" date="2023-06" db="EMBL/GenBank/DDBJ databases">
        <title>Survivors Of The Sea: Transcriptome response of Skeletonema marinoi to long-term dormancy.</title>
        <authorList>
            <person name="Pinder M.I.M."/>
            <person name="Kourtchenko O."/>
            <person name="Robertson E.K."/>
            <person name="Larsson T."/>
            <person name="Maumus F."/>
            <person name="Osuna-Cruz C.M."/>
            <person name="Vancaester E."/>
            <person name="Stenow R."/>
            <person name="Vandepoele K."/>
            <person name="Ploug H."/>
            <person name="Bruchert V."/>
            <person name="Godhe A."/>
            <person name="Topel M."/>
        </authorList>
    </citation>
    <scope>NUCLEOTIDE SEQUENCE</scope>
    <source>
        <strain evidence="7">R05AC</strain>
    </source>
</reference>
<proteinExistence type="inferred from homology"/>
<comment type="similarity">
    <text evidence="2">Belongs to the histone deacetylase family.</text>
</comment>
<keyword evidence="4 7" id="KW-0378">Hydrolase</keyword>
<dbReference type="EMBL" id="JATAAI010000012">
    <property type="protein sequence ID" value="KAK1741692.1"/>
    <property type="molecule type" value="Genomic_DNA"/>
</dbReference>
<evidence type="ECO:0000256" key="2">
    <source>
        <dbReference type="ARBA" id="ARBA00005947"/>
    </source>
</evidence>
<evidence type="ECO:0000256" key="4">
    <source>
        <dbReference type="ARBA" id="ARBA00022801"/>
    </source>
</evidence>
<evidence type="ECO:0000256" key="3">
    <source>
        <dbReference type="ARBA" id="ARBA00022723"/>
    </source>
</evidence>
<dbReference type="InterPro" id="IPR037138">
    <property type="entry name" value="His_deacetylse_dom_sf"/>
</dbReference>
<keyword evidence="5" id="KW-0862">Zinc</keyword>
<dbReference type="GO" id="GO:0040029">
    <property type="term" value="P:epigenetic regulation of gene expression"/>
    <property type="evidence" value="ECO:0007669"/>
    <property type="project" value="TreeGrafter"/>
</dbReference>
<dbReference type="EC" id="3.5.1.98" evidence="7"/>
<evidence type="ECO:0000259" key="6">
    <source>
        <dbReference type="Pfam" id="PF00850"/>
    </source>
</evidence>
<protein>
    <submittedName>
        <fullName evidence="7">Histone deacetylase</fullName>
        <ecNumber evidence="7">3.5.1.98</ecNumber>
    </submittedName>
</protein>
<gene>
    <name evidence="7" type="ORF">QTG54_007265</name>
</gene>
<dbReference type="SUPFAM" id="SSF52768">
    <property type="entry name" value="Arginase/deacetylase"/>
    <property type="match status" value="1"/>
</dbReference>
<feature type="domain" description="Histone deacetylase" evidence="6">
    <location>
        <begin position="71"/>
        <end position="375"/>
    </location>
</feature>
<dbReference type="Pfam" id="PF00850">
    <property type="entry name" value="Hist_deacetyl"/>
    <property type="match status" value="1"/>
</dbReference>
<keyword evidence="3" id="KW-0479">Metal-binding</keyword>
<dbReference type="InterPro" id="IPR023801">
    <property type="entry name" value="His_deacetylse_dom"/>
</dbReference>
<evidence type="ECO:0000256" key="5">
    <source>
        <dbReference type="ARBA" id="ARBA00022833"/>
    </source>
</evidence>
<accession>A0AAD8Y8X5</accession>
<organism evidence="7 8">
    <name type="scientific">Skeletonema marinoi</name>
    <dbReference type="NCBI Taxonomy" id="267567"/>
    <lineage>
        <taxon>Eukaryota</taxon>
        <taxon>Sar</taxon>
        <taxon>Stramenopiles</taxon>
        <taxon>Ochrophyta</taxon>
        <taxon>Bacillariophyta</taxon>
        <taxon>Coscinodiscophyceae</taxon>
        <taxon>Thalassiosirophycidae</taxon>
        <taxon>Thalassiosirales</taxon>
        <taxon>Skeletonemataceae</taxon>
        <taxon>Skeletonema</taxon>
        <taxon>Skeletonema marinoi-dohrnii complex</taxon>
    </lineage>
</organism>
<dbReference type="GO" id="GO:0141221">
    <property type="term" value="F:histone deacetylase activity, hydrolytic mechanism"/>
    <property type="evidence" value="ECO:0007669"/>
    <property type="project" value="UniProtKB-EC"/>
</dbReference>
<dbReference type="Gene3D" id="3.40.800.20">
    <property type="entry name" value="Histone deacetylase domain"/>
    <property type="match status" value="1"/>
</dbReference>